<dbReference type="PIRSF" id="PIRSF000303">
    <property type="entry name" value="Glutathion_perox"/>
    <property type="match status" value="1"/>
</dbReference>
<keyword evidence="8" id="KW-1185">Reference proteome</keyword>
<evidence type="ECO:0000313" key="7">
    <source>
        <dbReference type="EMBL" id="QDA56064.1"/>
    </source>
</evidence>
<dbReference type="PANTHER" id="PTHR11592">
    <property type="entry name" value="GLUTATHIONE PEROXIDASE"/>
    <property type="match status" value="1"/>
</dbReference>
<evidence type="ECO:0000256" key="2">
    <source>
        <dbReference type="ARBA" id="ARBA00022559"/>
    </source>
</evidence>
<comment type="similarity">
    <text evidence="1 5">Belongs to the glutathione peroxidase family.</text>
</comment>
<reference evidence="7 8" key="1">
    <citation type="submission" date="2019-06" db="EMBL/GenBank/DDBJ databases">
        <title>Thermomonas aquatica sp. nov., isolated from an industrial wastewater treatment plant.</title>
        <authorList>
            <person name="Jeon J.H."/>
            <person name="Park D.-S."/>
        </authorList>
    </citation>
    <scope>NUCLEOTIDE SEQUENCE [LARGE SCALE GENOMIC DNA]</scope>
    <source>
        <strain evidence="7 8">SY21</strain>
    </source>
</reference>
<feature type="active site" evidence="4">
    <location>
        <position position="65"/>
    </location>
</feature>
<dbReference type="GO" id="GO:0034599">
    <property type="term" value="P:cellular response to oxidative stress"/>
    <property type="evidence" value="ECO:0007669"/>
    <property type="project" value="TreeGrafter"/>
</dbReference>
<dbReference type="AlphaFoldDB" id="A0A5B7ZLC9"/>
<dbReference type="InterPro" id="IPR029759">
    <property type="entry name" value="GPX_AS"/>
</dbReference>
<evidence type="ECO:0000256" key="5">
    <source>
        <dbReference type="RuleBase" id="RU000499"/>
    </source>
</evidence>
<dbReference type="RefSeq" id="WP_139714992.1">
    <property type="nucleotide sequence ID" value="NZ_CP040871.1"/>
</dbReference>
<evidence type="ECO:0000256" key="1">
    <source>
        <dbReference type="ARBA" id="ARBA00006926"/>
    </source>
</evidence>
<evidence type="ECO:0000256" key="3">
    <source>
        <dbReference type="ARBA" id="ARBA00023002"/>
    </source>
</evidence>
<dbReference type="InterPro" id="IPR000889">
    <property type="entry name" value="Glutathione_peroxidase"/>
</dbReference>
<gene>
    <name evidence="7" type="ORF">FHQ07_01365</name>
</gene>
<dbReference type="KEGG" id="thes:FHQ07_01365"/>
<dbReference type="InterPro" id="IPR013766">
    <property type="entry name" value="Thioredoxin_domain"/>
</dbReference>
<dbReference type="OrthoDB" id="9785502at2"/>
<name>A0A5B7ZLC9_9GAMM</name>
<keyword evidence="3 5" id="KW-0560">Oxidoreductase</keyword>
<dbReference type="PANTHER" id="PTHR11592:SF40">
    <property type="entry name" value="THIOREDOXIN_GLUTATHIONE PEROXIDASE BTUE"/>
    <property type="match status" value="1"/>
</dbReference>
<organism evidence="7 8">
    <name type="scientific">Thermomonas aquatica</name>
    <dbReference type="NCBI Taxonomy" id="2202149"/>
    <lineage>
        <taxon>Bacteria</taxon>
        <taxon>Pseudomonadati</taxon>
        <taxon>Pseudomonadota</taxon>
        <taxon>Gammaproteobacteria</taxon>
        <taxon>Lysobacterales</taxon>
        <taxon>Lysobacteraceae</taxon>
        <taxon>Thermomonas</taxon>
    </lineage>
</organism>
<dbReference type="PROSITE" id="PS51355">
    <property type="entry name" value="GLUTATHIONE_PEROXID_3"/>
    <property type="match status" value="1"/>
</dbReference>
<dbReference type="PROSITE" id="PS00460">
    <property type="entry name" value="GLUTATHIONE_PEROXID_1"/>
    <property type="match status" value="1"/>
</dbReference>
<dbReference type="InterPro" id="IPR036249">
    <property type="entry name" value="Thioredoxin-like_sf"/>
</dbReference>
<dbReference type="CDD" id="cd00340">
    <property type="entry name" value="GSH_Peroxidase"/>
    <property type="match status" value="1"/>
</dbReference>
<dbReference type="GO" id="GO:0004601">
    <property type="term" value="F:peroxidase activity"/>
    <property type="evidence" value="ECO:0007669"/>
    <property type="project" value="UniProtKB-KW"/>
</dbReference>
<dbReference type="SUPFAM" id="SSF52833">
    <property type="entry name" value="Thioredoxin-like"/>
    <property type="match status" value="1"/>
</dbReference>
<evidence type="ECO:0000256" key="4">
    <source>
        <dbReference type="PIRSR" id="PIRSR000303-1"/>
    </source>
</evidence>
<evidence type="ECO:0000259" key="6">
    <source>
        <dbReference type="PROSITE" id="PS51352"/>
    </source>
</evidence>
<proteinExistence type="inferred from homology"/>
<dbReference type="Gene3D" id="3.40.30.10">
    <property type="entry name" value="Glutaredoxin"/>
    <property type="match status" value="1"/>
</dbReference>
<protein>
    <recommendedName>
        <fullName evidence="5">Glutathione peroxidase</fullName>
    </recommendedName>
</protein>
<feature type="domain" description="Thioredoxin" evidence="6">
    <location>
        <begin position="14"/>
        <end position="186"/>
    </location>
</feature>
<keyword evidence="2 5" id="KW-0575">Peroxidase</keyword>
<sequence length="196" mass="21389">MPGAPVDRARRLFLALILLLPLAVAGAKGGLLDRSYRPLAGKTPVDLRKAYGGKVLLVVNTASKCGFTPQFEGLEVLHAKYRDRGFAVLGFPSGDFREQEFTDEKQIREFCKLTYGVKFPMFEKVHVKGDAATPLYKDLLAITGEAPRWNFHKYLIGRDGRTVASFGTRTAPDDKALVAAIEAALAIPVAPAKASR</sequence>
<dbReference type="PROSITE" id="PS51352">
    <property type="entry name" value="THIOREDOXIN_2"/>
    <property type="match status" value="1"/>
</dbReference>
<dbReference type="EMBL" id="CP040871">
    <property type="protein sequence ID" value="QDA56064.1"/>
    <property type="molecule type" value="Genomic_DNA"/>
</dbReference>
<accession>A0A5B7ZLC9</accession>
<evidence type="ECO:0000313" key="8">
    <source>
        <dbReference type="Proteomes" id="UP000308149"/>
    </source>
</evidence>
<dbReference type="Proteomes" id="UP000308149">
    <property type="component" value="Chromosome"/>
</dbReference>
<dbReference type="PRINTS" id="PR01011">
    <property type="entry name" value="GLUTPROXDASE"/>
</dbReference>
<dbReference type="Pfam" id="PF00255">
    <property type="entry name" value="GSHPx"/>
    <property type="match status" value="1"/>
</dbReference>